<gene>
    <name evidence="2" type="ORF">TRIADDRAFT_61849</name>
</gene>
<dbReference type="Gene3D" id="3.10.100.10">
    <property type="entry name" value="Mannose-Binding Protein A, subunit A"/>
    <property type="match status" value="1"/>
</dbReference>
<dbReference type="EMBL" id="DS985268">
    <property type="protein sequence ID" value="EDV19662.1"/>
    <property type="molecule type" value="Genomic_DNA"/>
</dbReference>
<evidence type="ECO:0000313" key="3">
    <source>
        <dbReference type="Proteomes" id="UP000009022"/>
    </source>
</evidence>
<reference evidence="2 3" key="1">
    <citation type="journal article" date="2008" name="Nature">
        <title>The Trichoplax genome and the nature of placozoans.</title>
        <authorList>
            <person name="Srivastava M."/>
            <person name="Begovic E."/>
            <person name="Chapman J."/>
            <person name="Putnam N.H."/>
            <person name="Hellsten U."/>
            <person name="Kawashima T."/>
            <person name="Kuo A."/>
            <person name="Mitros T."/>
            <person name="Salamov A."/>
            <person name="Carpenter M.L."/>
            <person name="Signorovitch A.Y."/>
            <person name="Moreno M.A."/>
            <person name="Kamm K."/>
            <person name="Grimwood J."/>
            <person name="Schmutz J."/>
            <person name="Shapiro H."/>
            <person name="Grigoriev I.V."/>
            <person name="Buss L.W."/>
            <person name="Schierwater B."/>
            <person name="Dellaporta S.L."/>
            <person name="Rokhsar D.S."/>
        </authorList>
    </citation>
    <scope>NUCLEOTIDE SEQUENCE [LARGE SCALE GENOMIC DNA]</scope>
    <source>
        <strain evidence="2 3">Grell-BS-1999</strain>
    </source>
</reference>
<dbReference type="InParanoid" id="B3SC59"/>
<dbReference type="Pfam" id="PF00059">
    <property type="entry name" value="Lectin_C"/>
    <property type="match status" value="1"/>
</dbReference>
<name>B3SC59_TRIAD</name>
<dbReference type="PhylomeDB" id="B3SC59"/>
<dbReference type="FunCoup" id="B3SC59">
    <property type="interactions" value="150"/>
</dbReference>
<dbReference type="InterPro" id="IPR016187">
    <property type="entry name" value="CTDL_fold"/>
</dbReference>
<dbReference type="CTD" id="6759032"/>
<protein>
    <recommendedName>
        <fullName evidence="1">C-type lectin domain-containing protein</fullName>
    </recommendedName>
</protein>
<organism evidence="2 3">
    <name type="scientific">Trichoplax adhaerens</name>
    <name type="common">Trichoplax reptans</name>
    <dbReference type="NCBI Taxonomy" id="10228"/>
    <lineage>
        <taxon>Eukaryota</taxon>
        <taxon>Metazoa</taxon>
        <taxon>Placozoa</taxon>
        <taxon>Uniplacotomia</taxon>
        <taxon>Trichoplacea</taxon>
        <taxon>Trichoplacidae</taxon>
        <taxon>Trichoplax</taxon>
    </lineage>
</organism>
<dbReference type="InterPro" id="IPR001304">
    <property type="entry name" value="C-type_lectin-like"/>
</dbReference>
<dbReference type="GeneID" id="6759032"/>
<accession>B3SC59</accession>
<evidence type="ECO:0000259" key="1">
    <source>
        <dbReference type="PROSITE" id="PS50041"/>
    </source>
</evidence>
<dbReference type="SMART" id="SM00034">
    <property type="entry name" value="CLECT"/>
    <property type="match status" value="1"/>
</dbReference>
<dbReference type="PROSITE" id="PS50041">
    <property type="entry name" value="C_TYPE_LECTIN_2"/>
    <property type="match status" value="1"/>
</dbReference>
<keyword evidence="3" id="KW-1185">Reference proteome</keyword>
<dbReference type="SUPFAM" id="SSF56436">
    <property type="entry name" value="C-type lectin-like"/>
    <property type="match status" value="1"/>
</dbReference>
<dbReference type="AlphaFoldDB" id="B3SC59"/>
<dbReference type="Proteomes" id="UP000009022">
    <property type="component" value="Unassembled WGS sequence"/>
</dbReference>
<evidence type="ECO:0000313" key="2">
    <source>
        <dbReference type="EMBL" id="EDV19662.1"/>
    </source>
</evidence>
<dbReference type="InterPro" id="IPR016186">
    <property type="entry name" value="C-type_lectin-like/link_sf"/>
</dbReference>
<proteinExistence type="predicted"/>
<dbReference type="KEGG" id="tad:TRIADDRAFT_61849"/>
<dbReference type="RefSeq" id="XP_002117819.1">
    <property type="nucleotide sequence ID" value="XM_002117783.1"/>
</dbReference>
<dbReference type="CDD" id="cd00037">
    <property type="entry name" value="CLECT"/>
    <property type="match status" value="1"/>
</dbReference>
<dbReference type="HOGENOM" id="CLU_1612956_0_0_1"/>
<sequence length="165" mass="19379">MAYSIVRSEPCPSDWYFYGPENVCLHLVDKNAKFHIAKKTCWNNFTAGLLYIDSAKKENFIKTNIIVNKHTFYWLGLKDLVGDDKLESHRWLASNKTLAESNYINLANNRPPRIDAYKCIIIYFRRTPEWREERCGSKNKFICEKGLETKLINLHLNTNEEQMPS</sequence>
<feature type="domain" description="C-type lectin" evidence="1">
    <location>
        <begin position="20"/>
        <end position="144"/>
    </location>
</feature>